<dbReference type="Pfam" id="PF03606">
    <property type="entry name" value="DcuC"/>
    <property type="match status" value="1"/>
</dbReference>
<dbReference type="GO" id="GO:0015556">
    <property type="term" value="F:C4-dicarboxylate transmembrane transporter activity"/>
    <property type="evidence" value="ECO:0007669"/>
    <property type="project" value="InterPro"/>
</dbReference>
<dbReference type="NCBIfam" id="NF037994">
    <property type="entry name" value="DcuC_1"/>
    <property type="match status" value="1"/>
</dbReference>
<reference evidence="8" key="1">
    <citation type="submission" date="2019-08" db="EMBL/GenBank/DDBJ databases">
        <authorList>
            <person name="Kucharzyk K."/>
            <person name="Murdoch R.W."/>
            <person name="Higgins S."/>
            <person name="Loffler F."/>
        </authorList>
    </citation>
    <scope>NUCLEOTIDE SEQUENCE</scope>
</reference>
<evidence type="ECO:0000256" key="3">
    <source>
        <dbReference type="ARBA" id="ARBA00022475"/>
    </source>
</evidence>
<feature type="transmembrane region" description="Helical" evidence="7">
    <location>
        <begin position="285"/>
        <end position="309"/>
    </location>
</feature>
<keyword evidence="5 7" id="KW-1133">Transmembrane helix</keyword>
<dbReference type="PANTHER" id="PTHR42002:SF2">
    <property type="entry name" value="ANAEROBIC C4-DICARBOXYLATE TRANSPORTER DCUC-RELATED"/>
    <property type="match status" value="1"/>
</dbReference>
<dbReference type="InterPro" id="IPR004669">
    <property type="entry name" value="C4_dicarb_anaerob_car"/>
</dbReference>
<gene>
    <name evidence="8" type="ORF">SDC9_35165</name>
</gene>
<comment type="caution">
    <text evidence="8">The sequence shown here is derived from an EMBL/GenBank/DDBJ whole genome shotgun (WGS) entry which is preliminary data.</text>
</comment>
<dbReference type="GO" id="GO:0005886">
    <property type="term" value="C:plasma membrane"/>
    <property type="evidence" value="ECO:0007669"/>
    <property type="project" value="UniProtKB-SubCell"/>
</dbReference>
<comment type="subcellular location">
    <subcellularLocation>
        <location evidence="1">Cell membrane</location>
        <topology evidence="1">Multi-pass membrane protein</topology>
    </subcellularLocation>
</comment>
<name>A0A644VER6_9ZZZZ</name>
<dbReference type="AlphaFoldDB" id="A0A644VER6"/>
<feature type="transmembrane region" description="Helical" evidence="7">
    <location>
        <begin position="93"/>
        <end position="126"/>
    </location>
</feature>
<evidence type="ECO:0000256" key="4">
    <source>
        <dbReference type="ARBA" id="ARBA00022692"/>
    </source>
</evidence>
<feature type="transmembrane region" description="Helical" evidence="7">
    <location>
        <begin position="25"/>
        <end position="50"/>
    </location>
</feature>
<keyword evidence="6 7" id="KW-0472">Membrane</keyword>
<evidence type="ECO:0000256" key="6">
    <source>
        <dbReference type="ARBA" id="ARBA00023136"/>
    </source>
</evidence>
<accession>A0A644VER6</accession>
<evidence type="ECO:0000256" key="2">
    <source>
        <dbReference type="ARBA" id="ARBA00022448"/>
    </source>
</evidence>
<feature type="transmembrane region" description="Helical" evidence="7">
    <location>
        <begin position="242"/>
        <end position="265"/>
    </location>
</feature>
<dbReference type="PANTHER" id="PTHR42002">
    <property type="entry name" value="ANAEROBIC C4-DICARBOXYLATE TRANSPORTER DCUC-RELATED"/>
    <property type="match status" value="1"/>
</dbReference>
<evidence type="ECO:0000256" key="5">
    <source>
        <dbReference type="ARBA" id="ARBA00022989"/>
    </source>
</evidence>
<feature type="transmembrane region" description="Helical" evidence="7">
    <location>
        <begin position="216"/>
        <end position="235"/>
    </location>
</feature>
<keyword evidence="4 7" id="KW-0812">Transmembrane</keyword>
<evidence type="ECO:0000313" key="8">
    <source>
        <dbReference type="EMBL" id="MPL89133.1"/>
    </source>
</evidence>
<feature type="transmembrane region" description="Helical" evidence="7">
    <location>
        <begin position="397"/>
        <end position="417"/>
    </location>
</feature>
<evidence type="ECO:0000256" key="1">
    <source>
        <dbReference type="ARBA" id="ARBA00004651"/>
    </source>
</evidence>
<feature type="transmembrane region" description="Helical" evidence="7">
    <location>
        <begin position="321"/>
        <end position="344"/>
    </location>
</feature>
<sequence length="418" mass="43335">MLYLAGVIIIGAVYFIIKKYDSRMVLIVAGVLMALLAGKPSVAFDAFVAWAAHKSLVPILCTVVGFTYVTAYTKCDEHFINLMSGCASKGKHFLIPSAMIIAFIASLALPSAAGATAACGALLVPLLTSTGIHPIIAAAAIFGSTWGDIFSPGSSHNVLIAQLAKTDVMSVIYGHALVGLICFACFIASIVAIAIFTGRYSGYKSELNEKIAVDKIKANPIKAVMPLLPIILILLSSEQVGIIPYISVPQAMIYGVILCLIVCRANPGDITKEFFKGMGNAYTSIISILIAAGVFAAGMNAVGLTSSLIEAMKHTQSIARLGATFGPFFVALLSGSGIAGTMAFNTTITPHAADFGLGISQVGSTAFLTGGFGRSMSPLAAAAIVAAGLAKTNPIEIIKVTAPGMIIVTLITMGMLLY</sequence>
<evidence type="ECO:0008006" key="9">
    <source>
        <dbReference type="Google" id="ProtNLM"/>
    </source>
</evidence>
<dbReference type="InterPro" id="IPR018385">
    <property type="entry name" value="C4_dicarb_anaerob_car-like"/>
</dbReference>
<dbReference type="EMBL" id="VSSQ01000273">
    <property type="protein sequence ID" value="MPL89133.1"/>
    <property type="molecule type" value="Genomic_DNA"/>
</dbReference>
<keyword evidence="2" id="KW-0813">Transport</keyword>
<evidence type="ECO:0000256" key="7">
    <source>
        <dbReference type="SAM" id="Phobius"/>
    </source>
</evidence>
<proteinExistence type="predicted"/>
<feature type="transmembrane region" description="Helical" evidence="7">
    <location>
        <begin position="171"/>
        <end position="196"/>
    </location>
</feature>
<keyword evidence="3" id="KW-1003">Cell membrane</keyword>
<protein>
    <recommendedName>
        <fullName evidence="9">Cryptic C4-dicarboxylate transporter DcuD</fullName>
    </recommendedName>
</protein>
<organism evidence="8">
    <name type="scientific">bioreactor metagenome</name>
    <dbReference type="NCBI Taxonomy" id="1076179"/>
    <lineage>
        <taxon>unclassified sequences</taxon>
        <taxon>metagenomes</taxon>
        <taxon>ecological metagenomes</taxon>
    </lineage>
</organism>
<feature type="transmembrane region" description="Helical" evidence="7">
    <location>
        <begin position="56"/>
        <end position="73"/>
    </location>
</feature>